<dbReference type="Gene3D" id="1.20.144.10">
    <property type="entry name" value="Phosphatidic acid phosphatase type 2/haloperoxidase"/>
    <property type="match status" value="1"/>
</dbReference>
<dbReference type="InterPro" id="IPR039184">
    <property type="entry name" value="SARM1"/>
</dbReference>
<evidence type="ECO:0000256" key="3">
    <source>
        <dbReference type="ARBA" id="ARBA00022737"/>
    </source>
</evidence>
<keyword evidence="4" id="KW-0812">Transmembrane</keyword>
<proteinExistence type="predicted"/>
<dbReference type="KEGG" id="nli:G3M70_09595"/>
<dbReference type="GO" id="GO:0035591">
    <property type="term" value="F:signaling adaptor activity"/>
    <property type="evidence" value="ECO:0007669"/>
    <property type="project" value="InterPro"/>
</dbReference>
<feature type="transmembrane region" description="Helical" evidence="4">
    <location>
        <begin position="183"/>
        <end position="200"/>
    </location>
</feature>
<name>A0A7T0BX46_9BACT</name>
<evidence type="ECO:0000256" key="4">
    <source>
        <dbReference type="SAM" id="Phobius"/>
    </source>
</evidence>
<dbReference type="SMART" id="SM00255">
    <property type="entry name" value="TIR"/>
    <property type="match status" value="1"/>
</dbReference>
<dbReference type="InterPro" id="IPR000157">
    <property type="entry name" value="TIR_dom"/>
</dbReference>
<dbReference type="SUPFAM" id="SSF48317">
    <property type="entry name" value="Acid phosphatase/Vanadium-dependent haloperoxidase"/>
    <property type="match status" value="1"/>
</dbReference>
<evidence type="ECO:0000313" key="6">
    <source>
        <dbReference type="EMBL" id="QPJ62107.1"/>
    </source>
</evidence>
<feature type="transmembrane region" description="Helical" evidence="4">
    <location>
        <begin position="67"/>
        <end position="89"/>
    </location>
</feature>
<dbReference type="PANTHER" id="PTHR22998">
    <property type="entry name" value="SARM1"/>
    <property type="match status" value="1"/>
</dbReference>
<comment type="subcellular location">
    <subcellularLocation>
        <location evidence="1">Cytoplasm</location>
    </subcellularLocation>
</comment>
<dbReference type="GO" id="GO:0003953">
    <property type="term" value="F:NAD+ nucleosidase activity"/>
    <property type="evidence" value="ECO:0007669"/>
    <property type="project" value="InterPro"/>
</dbReference>
<dbReference type="SUPFAM" id="SSF52200">
    <property type="entry name" value="Toll/Interleukin receptor TIR domain"/>
    <property type="match status" value="1"/>
</dbReference>
<keyword evidence="4" id="KW-0472">Membrane</keyword>
<organism evidence="6 7">
    <name type="scientific">Candidatus Nitronauta litoralis</name>
    <dbReference type="NCBI Taxonomy" id="2705533"/>
    <lineage>
        <taxon>Bacteria</taxon>
        <taxon>Pseudomonadati</taxon>
        <taxon>Nitrospinota/Tectimicrobiota group</taxon>
        <taxon>Nitrospinota</taxon>
        <taxon>Nitrospinia</taxon>
        <taxon>Nitrospinales</taxon>
        <taxon>Nitrospinaceae</taxon>
        <taxon>Candidatus Nitronauta</taxon>
    </lineage>
</organism>
<evidence type="ECO:0000313" key="7">
    <source>
        <dbReference type="Proteomes" id="UP000594688"/>
    </source>
</evidence>
<feature type="transmembrane region" description="Helical" evidence="4">
    <location>
        <begin position="101"/>
        <end position="120"/>
    </location>
</feature>
<dbReference type="Pfam" id="PF01569">
    <property type="entry name" value="PAP2"/>
    <property type="match status" value="1"/>
</dbReference>
<keyword evidence="2" id="KW-0963">Cytoplasm</keyword>
<evidence type="ECO:0000259" key="5">
    <source>
        <dbReference type="PROSITE" id="PS50104"/>
    </source>
</evidence>
<dbReference type="PANTHER" id="PTHR22998:SF1">
    <property type="entry name" value="NAD(+) HYDROLASE SARM1"/>
    <property type="match status" value="1"/>
</dbReference>
<dbReference type="GO" id="GO:0005737">
    <property type="term" value="C:cytoplasm"/>
    <property type="evidence" value="ECO:0007669"/>
    <property type="project" value="UniProtKB-SubCell"/>
</dbReference>
<dbReference type="Proteomes" id="UP000594688">
    <property type="component" value="Chromosome"/>
</dbReference>
<dbReference type="GO" id="GO:0007165">
    <property type="term" value="P:signal transduction"/>
    <property type="evidence" value="ECO:0007669"/>
    <property type="project" value="InterPro"/>
</dbReference>
<dbReference type="Gene3D" id="3.40.50.10140">
    <property type="entry name" value="Toll/interleukin-1 receptor homology (TIR) domain"/>
    <property type="match status" value="1"/>
</dbReference>
<dbReference type="EMBL" id="CP048685">
    <property type="protein sequence ID" value="QPJ62107.1"/>
    <property type="molecule type" value="Genomic_DNA"/>
</dbReference>
<dbReference type="PROSITE" id="PS50104">
    <property type="entry name" value="TIR"/>
    <property type="match status" value="1"/>
</dbReference>
<protein>
    <submittedName>
        <fullName evidence="6">TIR domain-containing protein</fullName>
    </submittedName>
</protein>
<dbReference type="Pfam" id="PF13676">
    <property type="entry name" value="TIR_2"/>
    <property type="match status" value="1"/>
</dbReference>
<dbReference type="InterPro" id="IPR000326">
    <property type="entry name" value="PAP2/HPO"/>
</dbReference>
<dbReference type="GO" id="GO:0048678">
    <property type="term" value="P:response to axon injury"/>
    <property type="evidence" value="ECO:0007669"/>
    <property type="project" value="InterPro"/>
</dbReference>
<dbReference type="GO" id="GO:0016020">
    <property type="term" value="C:membrane"/>
    <property type="evidence" value="ECO:0007669"/>
    <property type="project" value="UniProtKB-SubCell"/>
</dbReference>
<dbReference type="InterPro" id="IPR036938">
    <property type="entry name" value="PAP2/HPO_sf"/>
</dbReference>
<dbReference type="AlphaFoldDB" id="A0A7T0BX46"/>
<keyword evidence="3" id="KW-0677">Repeat</keyword>
<sequence length="392" mass="44357">MEKSLTTRIGLTGILIALFLFNFAETKMEEMLKGPGTFEKGYRIAQAFDQLEGKIRFQNQAPPSMKAIGGFSLSYFVVFPVLLLGTAAALVRRKQVGPFRVFTLALTGNYLLSLPFFLFFPVPERWAYPAASATLWSDLLSTHLIEMIRPISGLDNCFPSVHVSFSIITLITAYRFRLRFRHSIACLALTVVLSTFALGIHWLPDLAMGSVMAVLAFGLATVVDRRYPEPQEEELPEVDAKPTSSVPLDKSKGNRVFISYRRERGSELARVVHSELERRGVPCFLDVDDLGAEHFDQRLLQEIESTTNFVVILSPGALDRCQMPGDWLRKEIGHAIRMKRNIVPLMVEGFEFPPSKELPEELRELVRHNGVPYSHEYFSATFEKLYSFLEID</sequence>
<feature type="domain" description="TIR" evidence="5">
    <location>
        <begin position="252"/>
        <end position="392"/>
    </location>
</feature>
<keyword evidence="4" id="KW-1133">Transmembrane helix</keyword>
<accession>A0A7T0BX46</accession>
<dbReference type="InterPro" id="IPR035897">
    <property type="entry name" value="Toll_tir_struct_dom_sf"/>
</dbReference>
<evidence type="ECO:0000256" key="2">
    <source>
        <dbReference type="ARBA" id="ARBA00022490"/>
    </source>
</evidence>
<evidence type="ECO:0000256" key="1">
    <source>
        <dbReference type="ARBA" id="ARBA00004496"/>
    </source>
</evidence>
<reference evidence="6 7" key="1">
    <citation type="submission" date="2020-02" db="EMBL/GenBank/DDBJ databases">
        <title>Genomic and physiological characterization of two novel Nitrospinaceae genera.</title>
        <authorList>
            <person name="Mueller A.J."/>
            <person name="Jung M.-Y."/>
            <person name="Strachan C.R."/>
            <person name="Herbold C.W."/>
            <person name="Kirkegaard R.H."/>
            <person name="Daims H."/>
        </authorList>
    </citation>
    <scope>NUCLEOTIDE SEQUENCE [LARGE SCALE GENOMIC DNA]</scope>
    <source>
        <strain evidence="6">EB</strain>
    </source>
</reference>
<gene>
    <name evidence="6" type="ORF">G3M70_09595</name>
</gene>